<dbReference type="Proteomes" id="UP001431926">
    <property type="component" value="Chromosome"/>
</dbReference>
<sequence length="55" mass="5705">MLLDLAAADAAAGVPLAERLQAWPKIVKKDAALYDRILAAHPPLPGADATAAGQW</sequence>
<organism evidence="2 3">
    <name type="scientific">Streptomyces anulatus</name>
    <name type="common">Streptomyces chrysomallus</name>
    <dbReference type="NCBI Taxonomy" id="1892"/>
    <lineage>
        <taxon>Bacteria</taxon>
        <taxon>Bacillati</taxon>
        <taxon>Actinomycetota</taxon>
        <taxon>Actinomycetes</taxon>
        <taxon>Kitasatosporales</taxon>
        <taxon>Streptomycetaceae</taxon>
        <taxon>Streptomyces</taxon>
    </lineage>
</organism>
<protein>
    <submittedName>
        <fullName evidence="2">Uncharacterized protein</fullName>
    </submittedName>
</protein>
<name>A0ABZ1ZVS5_STRAQ</name>
<dbReference type="EMBL" id="CP109491">
    <property type="protein sequence ID" value="WUX41948.1"/>
    <property type="molecule type" value="Genomic_DNA"/>
</dbReference>
<evidence type="ECO:0000313" key="3">
    <source>
        <dbReference type="Proteomes" id="UP001431926"/>
    </source>
</evidence>
<evidence type="ECO:0000313" key="2">
    <source>
        <dbReference type="EMBL" id="WUX41948.1"/>
    </source>
</evidence>
<keyword evidence="3" id="KW-1185">Reference proteome</keyword>
<gene>
    <name evidence="1" type="ORF">OG367_00035</name>
    <name evidence="2" type="ORF">OG367_39585</name>
</gene>
<proteinExistence type="predicted"/>
<evidence type="ECO:0000313" key="1">
    <source>
        <dbReference type="EMBL" id="WUX34715.1"/>
    </source>
</evidence>
<dbReference type="EMBL" id="CP109491">
    <property type="protein sequence ID" value="WUX34715.1"/>
    <property type="molecule type" value="Genomic_DNA"/>
</dbReference>
<accession>A0ABZ1ZVS5</accession>
<dbReference type="RefSeq" id="WP_329353782.1">
    <property type="nucleotide sequence ID" value="NZ_CP109490.1"/>
</dbReference>
<reference evidence="2" key="1">
    <citation type="submission" date="2022-10" db="EMBL/GenBank/DDBJ databases">
        <title>The complete genomes of actinobacterial strains from the NBC collection.</title>
        <authorList>
            <person name="Joergensen T.S."/>
            <person name="Alvarez Arevalo M."/>
            <person name="Sterndorff E.B."/>
            <person name="Faurdal D."/>
            <person name="Vuksanovic O."/>
            <person name="Mourched A.-S."/>
            <person name="Charusanti P."/>
            <person name="Shaw S."/>
            <person name="Blin K."/>
            <person name="Weber T."/>
        </authorList>
    </citation>
    <scope>NUCLEOTIDE SEQUENCE</scope>
    <source>
        <strain evidence="2">NBC_01436</strain>
    </source>
</reference>